<dbReference type="Proteomes" id="UP000003656">
    <property type="component" value="Unassembled WGS sequence"/>
</dbReference>
<dbReference type="EMBL" id="ABXB03000001">
    <property type="protein sequence ID" value="EFA23525.1"/>
    <property type="molecule type" value="Genomic_DNA"/>
</dbReference>
<evidence type="ECO:0000313" key="1">
    <source>
        <dbReference type="EMBL" id="EFA23525.1"/>
    </source>
</evidence>
<name>D1NS73_9BIFI</name>
<comment type="caution">
    <text evidence="1">The sequence shown here is derived from an EMBL/GenBank/DDBJ whole genome shotgun (WGS) entry which is preliminary data.</text>
</comment>
<reference evidence="1" key="1">
    <citation type="submission" date="2009-11" db="EMBL/GenBank/DDBJ databases">
        <authorList>
            <person name="Weinstock G."/>
            <person name="Sodergren E."/>
            <person name="Clifton S."/>
            <person name="Fulton L."/>
            <person name="Fulton B."/>
            <person name="Courtney L."/>
            <person name="Fronick C."/>
            <person name="Harrison M."/>
            <person name="Strong C."/>
            <person name="Farmer C."/>
            <person name="Delahaunty K."/>
            <person name="Markovic C."/>
            <person name="Hall O."/>
            <person name="Minx P."/>
            <person name="Tomlinson C."/>
            <person name="Mitreva M."/>
            <person name="Nelson J."/>
            <person name="Hou S."/>
            <person name="Wollam A."/>
            <person name="Pepin K.H."/>
            <person name="Johnson M."/>
            <person name="Bhonagiri V."/>
            <person name="Nash W.E."/>
            <person name="Warren W."/>
            <person name="Chinwalla A."/>
            <person name="Mardis E.R."/>
            <person name="Wilson R.K."/>
        </authorList>
    </citation>
    <scope>NUCLEOTIDE SEQUENCE [LARGE SCALE GENOMIC DNA]</scope>
    <source>
        <strain evidence="1">DSM 20093</strain>
    </source>
</reference>
<dbReference type="AlphaFoldDB" id="D1NS73"/>
<sequence>MDTSCCSHTHHCACQPMLMAVKSGRLRLPRSCRRHGHARPSIS</sequence>
<gene>
    <name evidence="1" type="ORF">BIFGAL_02629</name>
</gene>
<accession>D1NS73</accession>
<organism evidence="1">
    <name type="scientific">Bifidobacterium gallicum DSM 20093 = LMG 11596</name>
    <dbReference type="NCBI Taxonomy" id="561180"/>
    <lineage>
        <taxon>Bacteria</taxon>
        <taxon>Bacillati</taxon>
        <taxon>Actinomycetota</taxon>
        <taxon>Actinomycetes</taxon>
        <taxon>Bifidobacteriales</taxon>
        <taxon>Bifidobacteriaceae</taxon>
        <taxon>Bifidobacterium</taxon>
    </lineage>
</organism>
<proteinExistence type="predicted"/>
<protein>
    <submittedName>
        <fullName evidence="1">Uncharacterized protein</fullName>
    </submittedName>
</protein>